<evidence type="ECO:0000313" key="2">
    <source>
        <dbReference type="EMBL" id="SNS13753.1"/>
    </source>
</evidence>
<reference evidence="3" key="1">
    <citation type="submission" date="2017-06" db="EMBL/GenBank/DDBJ databases">
        <authorList>
            <person name="Varghese N."/>
            <person name="Submissions S."/>
        </authorList>
    </citation>
    <scope>NUCLEOTIDE SEQUENCE [LARGE SCALE GENOMIC DNA]</scope>
    <source>
        <strain evidence="3">NKM1</strain>
    </source>
</reference>
<keyword evidence="3" id="KW-1185">Reference proteome</keyword>
<dbReference type="EMBL" id="FZOQ01000002">
    <property type="protein sequence ID" value="SNS13753.1"/>
    <property type="molecule type" value="Genomic_DNA"/>
</dbReference>
<evidence type="ECO:0008006" key="4">
    <source>
        <dbReference type="Google" id="ProtNLM"/>
    </source>
</evidence>
<dbReference type="Proteomes" id="UP000198432">
    <property type="component" value="Unassembled WGS sequence"/>
</dbReference>
<dbReference type="AlphaFoldDB" id="A0A239C308"/>
<feature type="chain" id="PRO_5012760164" description="Por secretion system C-terminal sorting domain-containing protein" evidence="1">
    <location>
        <begin position="26"/>
        <end position="131"/>
    </location>
</feature>
<sequence length="131" mass="14910">MKPKYAQFVLASLPLGLMLAFTAAAQTTPLPKQEKTHILVRADSLEETLSGIHLRPDKKGTFYLDFSQDLEEDATLQVKNKAGLVVFQQPLLLASKKNRWGYHLGRLKPDTYLVEVRTSDTTYWTKFRVSK</sequence>
<keyword evidence="1" id="KW-0732">Signal</keyword>
<name>A0A239C308_9BACT</name>
<proteinExistence type="predicted"/>
<feature type="signal peptide" evidence="1">
    <location>
        <begin position="1"/>
        <end position="25"/>
    </location>
</feature>
<accession>A0A239C308</accession>
<evidence type="ECO:0000313" key="3">
    <source>
        <dbReference type="Proteomes" id="UP000198432"/>
    </source>
</evidence>
<organism evidence="2 3">
    <name type="scientific">Pontibacter ummariensis</name>
    <dbReference type="NCBI Taxonomy" id="1610492"/>
    <lineage>
        <taxon>Bacteria</taxon>
        <taxon>Pseudomonadati</taxon>
        <taxon>Bacteroidota</taxon>
        <taxon>Cytophagia</taxon>
        <taxon>Cytophagales</taxon>
        <taxon>Hymenobacteraceae</taxon>
        <taxon>Pontibacter</taxon>
    </lineage>
</organism>
<dbReference type="RefSeq" id="WP_089317750.1">
    <property type="nucleotide sequence ID" value="NZ_FZOQ01000002.1"/>
</dbReference>
<evidence type="ECO:0000256" key="1">
    <source>
        <dbReference type="SAM" id="SignalP"/>
    </source>
</evidence>
<protein>
    <recommendedName>
        <fullName evidence="4">Por secretion system C-terminal sorting domain-containing protein</fullName>
    </recommendedName>
</protein>
<dbReference type="OrthoDB" id="885753at2"/>
<gene>
    <name evidence="2" type="ORF">SAMN06296052_102280</name>
</gene>